<comment type="caution">
    <text evidence="1">The sequence shown here is derived from an EMBL/GenBank/DDBJ whole genome shotgun (WGS) entry which is preliminary data.</text>
</comment>
<dbReference type="EMBL" id="JAPDHW010000013">
    <property type="protein sequence ID" value="MCW3170053.1"/>
    <property type="molecule type" value="Genomic_DNA"/>
</dbReference>
<name>A0ABT3I1Z6_9FLAO</name>
<proteinExistence type="predicted"/>
<sequence length="221" mass="25895">MRRILLIIIVVSSIGILNAQTMANIFCNMPSEYTDNLSVLERKELVKTKTFTNDDISYTLKIDEKNGYLRLEQYYTEGQSGYQIFEMAYWSLENKKLVALSSVGGSNGGFFQNNFKLFEHKNNVLTELKTGYLKSYSSNFDVFMNSLVREFTNKNVKQSVIDDLIYAQFTIELPKNGRDLLISFKENGMSSPDFFEKNYAKYLKFREKRYVWNADRKLFEY</sequence>
<organism evidence="1 2">
    <name type="scientific">Chryseobacterium kimseyorum</name>
    <dbReference type="NCBI Taxonomy" id="2984028"/>
    <lineage>
        <taxon>Bacteria</taxon>
        <taxon>Pseudomonadati</taxon>
        <taxon>Bacteroidota</taxon>
        <taxon>Flavobacteriia</taxon>
        <taxon>Flavobacteriales</taxon>
        <taxon>Weeksellaceae</taxon>
        <taxon>Chryseobacterium group</taxon>
        <taxon>Chryseobacterium</taxon>
    </lineage>
</organism>
<protein>
    <submittedName>
        <fullName evidence="1">Uncharacterized protein</fullName>
    </submittedName>
</protein>
<reference evidence="1" key="1">
    <citation type="submission" date="2022-10" db="EMBL/GenBank/DDBJ databases">
        <title>Chryseobacterium babae sp. nov. isolated from the gut of the beetle Oryctes rhinoceros, and Chryseobacterium kimseyorum sp. nov., isolated from a stick insect rearing cage.</title>
        <authorList>
            <person name="Shelomi M."/>
            <person name="Han C.-J."/>
            <person name="Chen W.-M."/>
            <person name="Chen H.-K."/>
            <person name="Liaw S.-J."/>
            <person name="Muhle E."/>
            <person name="Clermont D."/>
        </authorList>
    </citation>
    <scope>NUCLEOTIDE SEQUENCE</scope>
    <source>
        <strain evidence="1">09-1422</strain>
    </source>
</reference>
<evidence type="ECO:0000313" key="1">
    <source>
        <dbReference type="EMBL" id="MCW3170053.1"/>
    </source>
</evidence>
<accession>A0ABT3I1Z6</accession>
<dbReference type="RefSeq" id="WP_264751217.1">
    <property type="nucleotide sequence ID" value="NZ_JAPDHW010000013.1"/>
</dbReference>
<keyword evidence="2" id="KW-1185">Reference proteome</keyword>
<evidence type="ECO:0000313" key="2">
    <source>
        <dbReference type="Proteomes" id="UP001163731"/>
    </source>
</evidence>
<gene>
    <name evidence="1" type="ORF">OMO38_16125</name>
</gene>
<dbReference type="Proteomes" id="UP001163731">
    <property type="component" value="Unassembled WGS sequence"/>
</dbReference>